<name>A0ABD6E192_9EURY</name>
<protein>
    <submittedName>
        <fullName evidence="2">DUF5796 family protein</fullName>
    </submittedName>
</protein>
<accession>A0ABD6E192</accession>
<dbReference type="AlphaFoldDB" id="A0ABD6E192"/>
<sequence>MSARNDVPPSTVGVELLEHGVEVEYTDGRTTLYRGVPEPVTDTLTTPPKKETHVLVTDPTETEGVMLYVNDLKTHDDILEATGVGRVVLDDGEEEEIFPGVTVRRPGGMRTEVEADPEIARGRVFVFVEDDWSERSYEFVGEESEKTGDSETDERTDA</sequence>
<evidence type="ECO:0000313" key="2">
    <source>
        <dbReference type="EMBL" id="MFD1686820.1"/>
    </source>
</evidence>
<dbReference type="Pfam" id="PF19109">
    <property type="entry name" value="DUF5796"/>
    <property type="match status" value="1"/>
</dbReference>
<feature type="region of interest" description="Disordered" evidence="1">
    <location>
        <begin position="136"/>
        <end position="158"/>
    </location>
</feature>
<dbReference type="EMBL" id="JBHUDP010000006">
    <property type="protein sequence ID" value="MFD1686820.1"/>
    <property type="molecule type" value="Genomic_DNA"/>
</dbReference>
<evidence type="ECO:0000256" key="1">
    <source>
        <dbReference type="SAM" id="MobiDB-lite"/>
    </source>
</evidence>
<reference evidence="2 3" key="1">
    <citation type="journal article" date="2019" name="Int. J. Syst. Evol. Microbiol.">
        <title>The Global Catalogue of Microorganisms (GCM) 10K type strain sequencing project: providing services to taxonomists for standard genome sequencing and annotation.</title>
        <authorList>
            <consortium name="The Broad Institute Genomics Platform"/>
            <consortium name="The Broad Institute Genome Sequencing Center for Infectious Disease"/>
            <person name="Wu L."/>
            <person name="Ma J."/>
        </authorList>
    </citation>
    <scope>NUCLEOTIDE SEQUENCE [LARGE SCALE GENOMIC DNA]</scope>
    <source>
        <strain evidence="2 3">CGMCC 1.10387</strain>
    </source>
</reference>
<dbReference type="RefSeq" id="WP_256307314.1">
    <property type="nucleotide sequence ID" value="NZ_JANHAW010000002.1"/>
</dbReference>
<gene>
    <name evidence="2" type="ORF">ACFSAS_14490</name>
</gene>
<comment type="caution">
    <text evidence="2">The sequence shown here is derived from an EMBL/GenBank/DDBJ whole genome shotgun (WGS) entry which is preliminary data.</text>
</comment>
<proteinExistence type="predicted"/>
<organism evidence="2 3">
    <name type="scientific">Halobellus litoreus</name>
    <dbReference type="NCBI Taxonomy" id="755310"/>
    <lineage>
        <taxon>Archaea</taxon>
        <taxon>Methanobacteriati</taxon>
        <taxon>Methanobacteriota</taxon>
        <taxon>Stenosarchaea group</taxon>
        <taxon>Halobacteria</taxon>
        <taxon>Halobacteriales</taxon>
        <taxon>Haloferacaceae</taxon>
        <taxon>Halobellus</taxon>
    </lineage>
</organism>
<evidence type="ECO:0000313" key="3">
    <source>
        <dbReference type="Proteomes" id="UP001597092"/>
    </source>
</evidence>
<dbReference type="InterPro" id="IPR043814">
    <property type="entry name" value="DUF5796"/>
</dbReference>
<dbReference type="Proteomes" id="UP001597092">
    <property type="component" value="Unassembled WGS sequence"/>
</dbReference>
<keyword evidence="3" id="KW-1185">Reference proteome</keyword>